<feature type="transmembrane region" description="Helical" evidence="2">
    <location>
        <begin position="116"/>
        <end position="139"/>
    </location>
</feature>
<gene>
    <name evidence="3" type="ORF">NCTC11535_01855</name>
</gene>
<evidence type="ECO:0000313" key="3">
    <source>
        <dbReference type="EMBL" id="SPT54151.1"/>
    </source>
</evidence>
<reference evidence="3 4" key="1">
    <citation type="submission" date="2018-06" db="EMBL/GenBank/DDBJ databases">
        <authorList>
            <consortium name="Pathogen Informatics"/>
            <person name="Doyle S."/>
        </authorList>
    </citation>
    <scope>NUCLEOTIDE SEQUENCE [LARGE SCALE GENOMIC DNA]</scope>
    <source>
        <strain evidence="3 4">NCTC11535</strain>
    </source>
</reference>
<evidence type="ECO:0000313" key="4">
    <source>
        <dbReference type="Proteomes" id="UP000250006"/>
    </source>
</evidence>
<evidence type="ECO:0000256" key="1">
    <source>
        <dbReference type="SAM" id="MobiDB-lite"/>
    </source>
</evidence>
<keyword evidence="2" id="KW-1133">Transmembrane helix</keyword>
<keyword evidence="4" id="KW-1185">Reference proteome</keyword>
<protein>
    <submittedName>
        <fullName evidence="3">Protein of uncharacterized function (DUF3043)</fullName>
    </submittedName>
</protein>
<proteinExistence type="predicted"/>
<dbReference type="Proteomes" id="UP000250006">
    <property type="component" value="Unassembled WGS sequence"/>
</dbReference>
<feature type="transmembrane region" description="Helical" evidence="2">
    <location>
        <begin position="145"/>
        <end position="169"/>
    </location>
</feature>
<evidence type="ECO:0000256" key="2">
    <source>
        <dbReference type="SAM" id="Phobius"/>
    </source>
</evidence>
<feature type="compositionally biased region" description="Basic and acidic residues" evidence="1">
    <location>
        <begin position="18"/>
        <end position="27"/>
    </location>
</feature>
<feature type="compositionally biased region" description="Basic and acidic residues" evidence="1">
    <location>
        <begin position="64"/>
        <end position="80"/>
    </location>
</feature>
<keyword evidence="2" id="KW-0812">Transmembrane</keyword>
<organism evidence="3 4">
    <name type="scientific">Actinomyces bovis</name>
    <dbReference type="NCBI Taxonomy" id="1658"/>
    <lineage>
        <taxon>Bacteria</taxon>
        <taxon>Bacillati</taxon>
        <taxon>Actinomycetota</taxon>
        <taxon>Actinomycetes</taxon>
        <taxon>Actinomycetales</taxon>
        <taxon>Actinomycetaceae</taxon>
        <taxon>Actinomyces</taxon>
    </lineage>
</organism>
<keyword evidence="2" id="KW-0472">Membrane</keyword>
<sequence length="218" mass="25001">MLFRVARPWPYTRPVSWFKRDAAKGTEETTSPDQNASPRSGGKGRPTPKRRDAEAAGLRPVVPADRKAARKAAREQRDAAWRQQQDALHSGDERHYPAKDRGPVKRYIRDYIDARYSIGEIFVPASFLLLAGSLALSFVQRAGALNVLVLLSMYLIFIAAILDTTWCYFRLRSKLYAKFGREQVRKQGSVFWYTFTRCFNLRRWRSPKAVVARGEYPA</sequence>
<name>A0ABY1VPU8_9ACTO</name>
<feature type="region of interest" description="Disordered" evidence="1">
    <location>
        <begin position="16"/>
        <end position="99"/>
    </location>
</feature>
<dbReference type="Pfam" id="PF11241">
    <property type="entry name" value="DUF3043"/>
    <property type="match status" value="1"/>
</dbReference>
<comment type="caution">
    <text evidence="3">The sequence shown here is derived from an EMBL/GenBank/DDBJ whole genome shotgun (WGS) entry which is preliminary data.</text>
</comment>
<feature type="compositionally biased region" description="Polar residues" evidence="1">
    <location>
        <begin position="28"/>
        <end position="38"/>
    </location>
</feature>
<feature type="compositionally biased region" description="Basic and acidic residues" evidence="1">
    <location>
        <begin position="89"/>
        <end position="99"/>
    </location>
</feature>
<dbReference type="InterPro" id="IPR021403">
    <property type="entry name" value="DUF3043"/>
</dbReference>
<dbReference type="EMBL" id="UAPQ01000009">
    <property type="protein sequence ID" value="SPT54151.1"/>
    <property type="molecule type" value="Genomic_DNA"/>
</dbReference>
<accession>A0ABY1VPU8</accession>